<dbReference type="Proteomes" id="UP000239899">
    <property type="component" value="Unassembled WGS sequence"/>
</dbReference>
<dbReference type="EMBL" id="LHPG02000015">
    <property type="protein sequence ID" value="PRW34072.1"/>
    <property type="molecule type" value="Genomic_DNA"/>
</dbReference>
<gene>
    <name evidence="1" type="ORF">C2E21_7215</name>
</gene>
<dbReference type="AlphaFoldDB" id="A0A2P6TIF4"/>
<evidence type="ECO:0000313" key="1">
    <source>
        <dbReference type="EMBL" id="PRW34072.1"/>
    </source>
</evidence>
<sequence length="315" mass="33659">MEAADAAPAPDEVLQRVLDLPPPLARRIAASAEVLNLLDSCCLFPVDCRLVAQAVRSASLLGRVQRETARAAPLFVLVDIAALQRRPSALLACLRWLLGLPNVRVVRFADGGKGSMLKPDELSLLLQLAAVHPQAAASLQHLGTGTMEFEQQFDAGVLAPLTRLRSLRLRWFCTADLAGLTPSVRSVELQLPGAQSIGRMLAAALSGTPLGAVFQRLLVEHRKLSYTNPLAAGPSHVLRELVIDADDCSLLLDASQLFGIAAAVQLLRAAHLRFLLPLSDDFLQPCKDLLGNALQVVRGDVQLSLQLPAAPASIA</sequence>
<proteinExistence type="predicted"/>
<protein>
    <submittedName>
        <fullName evidence="1">Zn-dependent hydrolase</fullName>
    </submittedName>
</protein>
<keyword evidence="1" id="KW-0378">Hydrolase</keyword>
<organism evidence="1 2">
    <name type="scientific">Chlorella sorokiniana</name>
    <name type="common">Freshwater green alga</name>
    <dbReference type="NCBI Taxonomy" id="3076"/>
    <lineage>
        <taxon>Eukaryota</taxon>
        <taxon>Viridiplantae</taxon>
        <taxon>Chlorophyta</taxon>
        <taxon>core chlorophytes</taxon>
        <taxon>Trebouxiophyceae</taxon>
        <taxon>Chlorellales</taxon>
        <taxon>Chlorellaceae</taxon>
        <taxon>Chlorella clade</taxon>
        <taxon>Chlorella</taxon>
    </lineage>
</organism>
<name>A0A2P6TIF4_CHLSO</name>
<keyword evidence="2" id="KW-1185">Reference proteome</keyword>
<reference evidence="1 2" key="1">
    <citation type="journal article" date="2018" name="Plant J.">
        <title>Genome sequences of Chlorella sorokiniana UTEX 1602 and Micractinium conductrix SAG 241.80: implications to maltose excretion by a green alga.</title>
        <authorList>
            <person name="Arriola M.B."/>
            <person name="Velmurugan N."/>
            <person name="Zhang Y."/>
            <person name="Plunkett M.H."/>
            <person name="Hondzo H."/>
            <person name="Barney B.M."/>
        </authorList>
    </citation>
    <scope>NUCLEOTIDE SEQUENCE [LARGE SCALE GENOMIC DNA]</scope>
    <source>
        <strain evidence="2">UTEX 1602</strain>
    </source>
</reference>
<comment type="caution">
    <text evidence="1">The sequence shown here is derived from an EMBL/GenBank/DDBJ whole genome shotgun (WGS) entry which is preliminary data.</text>
</comment>
<accession>A0A2P6TIF4</accession>
<evidence type="ECO:0000313" key="2">
    <source>
        <dbReference type="Proteomes" id="UP000239899"/>
    </source>
</evidence>
<dbReference type="GO" id="GO:0016787">
    <property type="term" value="F:hydrolase activity"/>
    <property type="evidence" value="ECO:0007669"/>
    <property type="project" value="UniProtKB-KW"/>
</dbReference>